<evidence type="ECO:0000256" key="1">
    <source>
        <dbReference type="SAM" id="MobiDB-lite"/>
    </source>
</evidence>
<name>A0A159ZXD7_PSEFL</name>
<gene>
    <name evidence="2" type="ORF">TK06_10020</name>
</gene>
<dbReference type="Proteomes" id="UP000076083">
    <property type="component" value="Chromosome"/>
</dbReference>
<evidence type="ECO:0000313" key="2">
    <source>
        <dbReference type="EMBL" id="AMZ71411.1"/>
    </source>
</evidence>
<evidence type="ECO:0000313" key="3">
    <source>
        <dbReference type="Proteomes" id="UP000076083"/>
    </source>
</evidence>
<accession>A0A159ZXD7</accession>
<reference evidence="3" key="1">
    <citation type="submission" date="2016-04" db="EMBL/GenBank/DDBJ databases">
        <authorList>
            <person name="Ray J."/>
            <person name="Price M."/>
            <person name="Deutschbauer A."/>
        </authorList>
    </citation>
    <scope>NUCLEOTIDE SEQUENCE [LARGE SCALE GENOMIC DNA]</scope>
    <source>
        <strain evidence="3">FW300-N2E2</strain>
    </source>
</reference>
<dbReference type="EMBL" id="CP015225">
    <property type="protein sequence ID" value="AMZ71411.1"/>
    <property type="molecule type" value="Genomic_DNA"/>
</dbReference>
<dbReference type="AlphaFoldDB" id="A0A159ZXD7"/>
<proteinExistence type="predicted"/>
<sequence length="122" mass="13844">MSRAQSSLSESSLPKIEVSKDGKYFRVDWDYQEAPESHVLFDNQFLDGYLRGVMSSLRIAEKTISCATPRTGTIRRLEQDVALRLADLLTEALHSAVAKESLRMKREASWPHARHPDEHSST</sequence>
<feature type="region of interest" description="Disordered" evidence="1">
    <location>
        <begin position="101"/>
        <end position="122"/>
    </location>
</feature>
<reference evidence="2 3" key="2">
    <citation type="journal article" date="2018" name="Nature">
        <title>Mutant phenotypes for thousands of bacterial genes of unknown function.</title>
        <authorList>
            <person name="Price M.N."/>
            <person name="Wetmore K.M."/>
            <person name="Waters R.J."/>
            <person name="Callaghan M."/>
            <person name="Ray J."/>
            <person name="Liu H."/>
            <person name="Kuehl J.V."/>
            <person name="Melnyk R.A."/>
            <person name="Lamson J.S."/>
            <person name="Suh Y."/>
            <person name="Carlson H.K."/>
            <person name="Esquivel Z."/>
            <person name="Sadeeshkumar H."/>
            <person name="Chakraborty R."/>
            <person name="Zane G.M."/>
            <person name="Rubin B.E."/>
            <person name="Wall J.D."/>
            <person name="Visel A."/>
            <person name="Bristow J."/>
            <person name="Blow M.J."/>
            <person name="Arkin A.P."/>
            <person name="Deutschbauer A.M."/>
        </authorList>
    </citation>
    <scope>NUCLEOTIDE SEQUENCE [LARGE SCALE GENOMIC DNA]</scope>
    <source>
        <strain evidence="2 3">FW300-N2E2</strain>
    </source>
</reference>
<protein>
    <submittedName>
        <fullName evidence="2">Uncharacterized protein</fullName>
    </submittedName>
</protein>
<organism evidence="2 3">
    <name type="scientific">Pseudomonas fluorescens</name>
    <dbReference type="NCBI Taxonomy" id="294"/>
    <lineage>
        <taxon>Bacteria</taxon>
        <taxon>Pseudomonadati</taxon>
        <taxon>Pseudomonadota</taxon>
        <taxon>Gammaproteobacteria</taxon>
        <taxon>Pseudomonadales</taxon>
        <taxon>Pseudomonadaceae</taxon>
        <taxon>Pseudomonas</taxon>
    </lineage>
</organism>